<evidence type="ECO:0000256" key="12">
    <source>
        <dbReference type="ARBA" id="ARBA00037975"/>
    </source>
</evidence>
<keyword evidence="11 13" id="KW-0472">Membrane</keyword>
<evidence type="ECO:0000256" key="1">
    <source>
        <dbReference type="ARBA" id="ARBA00001970"/>
    </source>
</evidence>
<comment type="similarity">
    <text evidence="12">Belongs to the cytochrome b561 family.</text>
</comment>
<evidence type="ECO:0000256" key="13">
    <source>
        <dbReference type="SAM" id="Phobius"/>
    </source>
</evidence>
<evidence type="ECO:0000256" key="9">
    <source>
        <dbReference type="ARBA" id="ARBA00022989"/>
    </source>
</evidence>
<evidence type="ECO:0000313" key="16">
    <source>
        <dbReference type="Proteomes" id="UP000029443"/>
    </source>
</evidence>
<sequence>MVLLLVMVWGAVELHEFYEKSDPMREWWKMLHFSLGLTTLAIILIRLYGRALYPRPAPIGAAWQHHLSRLVHGLLYGVLLAMPLSGFAMRQFAGKTIEIFGVFNVPQLAAVNTDLAKQIAFIHKEVLWTTLLTLIAIHVAGALWHHFIDRDTTLKRMLPGKHSD</sequence>
<evidence type="ECO:0000256" key="11">
    <source>
        <dbReference type="ARBA" id="ARBA00023136"/>
    </source>
</evidence>
<dbReference type="EMBL" id="ARXU01000003">
    <property type="protein sequence ID" value="KGD61846.1"/>
    <property type="molecule type" value="Genomic_DNA"/>
</dbReference>
<evidence type="ECO:0000259" key="14">
    <source>
        <dbReference type="Pfam" id="PF01292"/>
    </source>
</evidence>
<feature type="transmembrane region" description="Helical" evidence="13">
    <location>
        <begin position="70"/>
        <end position="89"/>
    </location>
</feature>
<dbReference type="PANTHER" id="PTHR30529:SF3">
    <property type="entry name" value="CYTOCHROME B561 HOMOLOG 1"/>
    <property type="match status" value="1"/>
</dbReference>
<keyword evidence="4" id="KW-1003">Cell membrane</keyword>
<evidence type="ECO:0000256" key="10">
    <source>
        <dbReference type="ARBA" id="ARBA00023004"/>
    </source>
</evidence>
<evidence type="ECO:0000256" key="6">
    <source>
        <dbReference type="ARBA" id="ARBA00022692"/>
    </source>
</evidence>
<protein>
    <submittedName>
        <fullName evidence="15">Cytochrome B651</fullName>
    </submittedName>
</protein>
<dbReference type="Proteomes" id="UP000029443">
    <property type="component" value="Unassembled WGS sequence"/>
</dbReference>
<evidence type="ECO:0000256" key="5">
    <source>
        <dbReference type="ARBA" id="ARBA00022617"/>
    </source>
</evidence>
<dbReference type="SUPFAM" id="SSF81342">
    <property type="entry name" value="Transmembrane di-heme cytochromes"/>
    <property type="match status" value="1"/>
</dbReference>
<reference evidence="15 16" key="1">
    <citation type="submission" date="2012-09" db="EMBL/GenBank/DDBJ databases">
        <title>Genome Sequence of alkane-degrading Bacterium Alcanivorax jadensis T9.</title>
        <authorList>
            <person name="Lai Q."/>
            <person name="Shao Z."/>
        </authorList>
    </citation>
    <scope>NUCLEOTIDE SEQUENCE [LARGE SCALE GENOMIC DNA]</scope>
    <source>
        <strain evidence="15 16">T9</strain>
    </source>
</reference>
<keyword evidence="10" id="KW-0408">Iron</keyword>
<keyword evidence="7" id="KW-0479">Metal-binding</keyword>
<evidence type="ECO:0000256" key="7">
    <source>
        <dbReference type="ARBA" id="ARBA00022723"/>
    </source>
</evidence>
<organism evidence="15 16">
    <name type="scientific">Alcanivorax jadensis T9</name>
    <dbReference type="NCBI Taxonomy" id="1177181"/>
    <lineage>
        <taxon>Bacteria</taxon>
        <taxon>Pseudomonadati</taxon>
        <taxon>Pseudomonadota</taxon>
        <taxon>Gammaproteobacteria</taxon>
        <taxon>Oceanospirillales</taxon>
        <taxon>Alcanivoracaceae</taxon>
        <taxon>Alcanivorax</taxon>
    </lineage>
</organism>
<accession>A0ABR4WE92</accession>
<feature type="domain" description="Cytochrome b561 bacterial/Ni-hydrogenase" evidence="14">
    <location>
        <begin position="2"/>
        <end position="160"/>
    </location>
</feature>
<keyword evidence="8" id="KW-0249">Electron transport</keyword>
<dbReference type="InterPro" id="IPR016174">
    <property type="entry name" value="Di-haem_cyt_TM"/>
</dbReference>
<name>A0ABR4WE92_9GAMM</name>
<keyword evidence="16" id="KW-1185">Reference proteome</keyword>
<keyword evidence="9 13" id="KW-1133">Transmembrane helix</keyword>
<gene>
    <name evidence="15" type="ORF">T9A_01055</name>
</gene>
<evidence type="ECO:0000256" key="8">
    <source>
        <dbReference type="ARBA" id="ARBA00022982"/>
    </source>
</evidence>
<comment type="subcellular location">
    <subcellularLocation>
        <location evidence="2">Cell membrane</location>
        <topology evidence="2">Multi-pass membrane protein</topology>
    </subcellularLocation>
</comment>
<feature type="transmembrane region" description="Helical" evidence="13">
    <location>
        <begin position="30"/>
        <end position="49"/>
    </location>
</feature>
<evidence type="ECO:0000256" key="3">
    <source>
        <dbReference type="ARBA" id="ARBA00022448"/>
    </source>
</evidence>
<evidence type="ECO:0000256" key="2">
    <source>
        <dbReference type="ARBA" id="ARBA00004651"/>
    </source>
</evidence>
<comment type="cofactor">
    <cofactor evidence="1">
        <name>heme b</name>
        <dbReference type="ChEBI" id="CHEBI:60344"/>
    </cofactor>
</comment>
<dbReference type="PANTHER" id="PTHR30529">
    <property type="entry name" value="CYTOCHROME B561"/>
    <property type="match status" value="1"/>
</dbReference>
<keyword evidence="6 13" id="KW-0812">Transmembrane</keyword>
<proteinExistence type="inferred from homology"/>
<comment type="caution">
    <text evidence="15">The sequence shown here is derived from an EMBL/GenBank/DDBJ whole genome shotgun (WGS) entry which is preliminary data.</text>
</comment>
<feature type="transmembrane region" description="Helical" evidence="13">
    <location>
        <begin position="126"/>
        <end position="148"/>
    </location>
</feature>
<dbReference type="InterPro" id="IPR011577">
    <property type="entry name" value="Cyt_b561_bac/Ni-Hgenase"/>
</dbReference>
<keyword evidence="5" id="KW-0349">Heme</keyword>
<evidence type="ECO:0000313" key="15">
    <source>
        <dbReference type="EMBL" id="KGD61846.1"/>
    </source>
</evidence>
<evidence type="ECO:0000256" key="4">
    <source>
        <dbReference type="ARBA" id="ARBA00022475"/>
    </source>
</evidence>
<keyword evidence="3" id="KW-0813">Transport</keyword>
<dbReference type="InterPro" id="IPR052168">
    <property type="entry name" value="Cytochrome_b561_oxidase"/>
</dbReference>
<dbReference type="Pfam" id="PF01292">
    <property type="entry name" value="Ni_hydr_CYTB"/>
    <property type="match status" value="1"/>
</dbReference>